<dbReference type="PANTHER" id="PTHR31987">
    <property type="entry name" value="GLUTAMINASE A-RELATED"/>
    <property type="match status" value="1"/>
</dbReference>
<organism evidence="4 6">
    <name type="scientific">Boletus reticuloceps</name>
    <dbReference type="NCBI Taxonomy" id="495285"/>
    <lineage>
        <taxon>Eukaryota</taxon>
        <taxon>Fungi</taxon>
        <taxon>Dikarya</taxon>
        <taxon>Basidiomycota</taxon>
        <taxon>Agaricomycotina</taxon>
        <taxon>Agaricomycetes</taxon>
        <taxon>Agaricomycetidae</taxon>
        <taxon>Boletales</taxon>
        <taxon>Boletineae</taxon>
        <taxon>Boletaceae</taxon>
        <taxon>Boletoideae</taxon>
        <taxon>Boletus</taxon>
    </lineage>
</organism>
<dbReference type="InterPro" id="IPR052743">
    <property type="entry name" value="Glutaminase_GtaA"/>
</dbReference>
<dbReference type="InterPro" id="IPR018829">
    <property type="entry name" value="DUF2433"/>
</dbReference>
<dbReference type="Proteomes" id="UP000683000">
    <property type="component" value="Unassembled WGS sequence"/>
</dbReference>
<feature type="compositionally biased region" description="Polar residues" evidence="2">
    <location>
        <begin position="405"/>
        <end position="429"/>
    </location>
</feature>
<dbReference type="InterPro" id="IPR029052">
    <property type="entry name" value="Metallo-depent_PP-like"/>
</dbReference>
<dbReference type="OrthoDB" id="3918848at2759"/>
<feature type="compositionally biased region" description="Polar residues" evidence="2">
    <location>
        <begin position="459"/>
        <end position="477"/>
    </location>
</feature>
<protein>
    <recommendedName>
        <fullName evidence="3">RRM domain-containing protein</fullName>
    </recommendedName>
</protein>
<dbReference type="AlphaFoldDB" id="A0A8I2YN58"/>
<dbReference type="Gene3D" id="3.30.70.330">
    <property type="match status" value="1"/>
</dbReference>
<comment type="caution">
    <text evidence="4">The sequence shown here is derived from an EMBL/GenBank/DDBJ whole genome shotgun (WGS) entry which is preliminary data.</text>
</comment>
<reference evidence="4" key="1">
    <citation type="submission" date="2021-03" db="EMBL/GenBank/DDBJ databases">
        <title>Evolutionary innovations through gain and loss of genes in the ectomycorrhizal Boletales.</title>
        <authorList>
            <person name="Wu G."/>
            <person name="Miyauchi S."/>
            <person name="Morin E."/>
            <person name="Yang Z.-L."/>
            <person name="Xu J."/>
            <person name="Martin F.M."/>
        </authorList>
    </citation>
    <scope>NUCLEOTIDE SEQUENCE</scope>
    <source>
        <strain evidence="4">BR01</strain>
    </source>
</reference>
<dbReference type="EMBL" id="JAGFBS010000016">
    <property type="protein sequence ID" value="KAG6374910.1"/>
    <property type="molecule type" value="Genomic_DNA"/>
</dbReference>
<feature type="compositionally biased region" description="Basic and acidic residues" evidence="2">
    <location>
        <begin position="479"/>
        <end position="508"/>
    </location>
</feature>
<feature type="region of interest" description="Disordered" evidence="2">
    <location>
        <begin position="630"/>
        <end position="704"/>
    </location>
</feature>
<dbReference type="SMART" id="SM00360">
    <property type="entry name" value="RRM"/>
    <property type="match status" value="1"/>
</dbReference>
<evidence type="ECO:0000259" key="3">
    <source>
        <dbReference type="PROSITE" id="PS50102"/>
    </source>
</evidence>
<dbReference type="InterPro" id="IPR012677">
    <property type="entry name" value="Nucleotide-bd_a/b_plait_sf"/>
</dbReference>
<evidence type="ECO:0000313" key="5">
    <source>
        <dbReference type="EMBL" id="KAG6375113.1"/>
    </source>
</evidence>
<feature type="domain" description="RRM" evidence="3">
    <location>
        <begin position="574"/>
        <end position="650"/>
    </location>
</feature>
<evidence type="ECO:0000313" key="6">
    <source>
        <dbReference type="Proteomes" id="UP000683000"/>
    </source>
</evidence>
<proteinExistence type="predicted"/>
<dbReference type="Pfam" id="PF10360">
    <property type="entry name" value="DUF2433"/>
    <property type="match status" value="1"/>
</dbReference>
<gene>
    <name evidence="5" type="ORF">JVT61DRAFT_3308</name>
    <name evidence="4" type="ORF">JVT61DRAFT_3643</name>
</gene>
<feature type="compositionally biased region" description="Low complexity" evidence="2">
    <location>
        <begin position="669"/>
        <end position="678"/>
    </location>
</feature>
<evidence type="ECO:0000256" key="2">
    <source>
        <dbReference type="SAM" id="MobiDB-lite"/>
    </source>
</evidence>
<feature type="region of interest" description="Disordered" evidence="2">
    <location>
        <begin position="1"/>
        <end position="23"/>
    </location>
</feature>
<name>A0A8I2YN58_9AGAM</name>
<dbReference type="SUPFAM" id="SSF56300">
    <property type="entry name" value="Metallo-dependent phosphatases"/>
    <property type="match status" value="1"/>
</dbReference>
<feature type="region of interest" description="Disordered" evidence="2">
    <location>
        <begin position="400"/>
        <end position="572"/>
    </location>
</feature>
<sequence length="704" mass="76018">MQPTSRPASTSTRPAASPHPRTHLNQVNTQTKLLDTVHGRILCIADIRGRLSALNDLAREANAKAVIHTGDFGFFETSSLERINDRTLRHLTMYSPLIATAQRNHLLSPDNTPATIRSTVDISLISEFRLLLSGQIKLQIPVFTVWGACEDVLILEKFRSGAYAIDNLHVVDEATTRCLDVGGVKLRLLGLGGALVPHKMFDNGDGNATVAGGQGTMWTTALQIGELVDTAQRVFDPSETRLLVTHASPGREGIIAQLALVLKADLTISAGLHFRYATSYNEFSVQGDLDGFRHKLLVGKEGFDKVWDSVKNQVDNVIDEHQRILLDKALSVIERIPQAQAQSGAPPTATGEEPAWKNCWNWNLCDAAYGFLVLDIKEGRISAELKSQGFNYAYRRTATPGTVVHTPNSTNSSLPNTAGNLPTKGSTPAQMEKPASPMPKEVKSPLAAVSPIVPATPKEGTSSLPHTKTNGTPTGPSSDKAEKERQKRREKKEKKERAERETKEKDSTEEMAETSASPVEPPSTQSKSGKETPVSDEVAKAPTPDVLEAGLKSPTTDSAGTRTPTSRRTYKQSWTLFVRLQVPANEAELREFFGGEQSGIVRVSYPHTVQGRGQKIAYVEFGDEEAMKGGLEKNNENINESPVEIKIATDKEDRGGPRSGPRGRGRGGFAARGFAAAGLTGKGRGTNGEARGSSENGKTGDAAA</sequence>
<dbReference type="GO" id="GO:0003723">
    <property type="term" value="F:RNA binding"/>
    <property type="evidence" value="ECO:0007669"/>
    <property type="project" value="UniProtKB-UniRule"/>
</dbReference>
<dbReference type="SUPFAM" id="SSF54928">
    <property type="entry name" value="RNA-binding domain, RBD"/>
    <property type="match status" value="1"/>
</dbReference>
<dbReference type="InterPro" id="IPR000504">
    <property type="entry name" value="RRM_dom"/>
</dbReference>
<feature type="compositionally biased region" description="Polar residues" evidence="2">
    <location>
        <begin position="1"/>
        <end position="14"/>
    </location>
</feature>
<evidence type="ECO:0000313" key="4">
    <source>
        <dbReference type="EMBL" id="KAG6374910.1"/>
    </source>
</evidence>
<dbReference type="InterPro" id="IPR035979">
    <property type="entry name" value="RBD_domain_sf"/>
</dbReference>
<keyword evidence="6" id="KW-1185">Reference proteome</keyword>
<feature type="compositionally biased region" description="Basic and acidic residues" evidence="2">
    <location>
        <begin position="647"/>
        <end position="656"/>
    </location>
</feature>
<feature type="compositionally biased region" description="Polar residues" evidence="2">
    <location>
        <begin position="553"/>
        <end position="572"/>
    </location>
</feature>
<dbReference type="PANTHER" id="PTHR31987:SF11">
    <property type="entry name" value="DUF2433 DOMAIN-CONTAINING PROTEIN"/>
    <property type="match status" value="1"/>
</dbReference>
<feature type="compositionally biased region" description="Polar residues" evidence="2">
    <location>
        <begin position="514"/>
        <end position="527"/>
    </location>
</feature>
<keyword evidence="1" id="KW-0694">RNA-binding</keyword>
<dbReference type="EMBL" id="JAGFBS010000015">
    <property type="protein sequence ID" value="KAG6375113.1"/>
    <property type="molecule type" value="Genomic_DNA"/>
</dbReference>
<dbReference type="PROSITE" id="PS50102">
    <property type="entry name" value="RRM"/>
    <property type="match status" value="1"/>
</dbReference>
<evidence type="ECO:0000256" key="1">
    <source>
        <dbReference type="PROSITE-ProRule" id="PRU00176"/>
    </source>
</evidence>
<accession>A0A8I2YN58</accession>